<reference evidence="3" key="1">
    <citation type="submission" date="2023-08" db="EMBL/GenBank/DDBJ databases">
        <title>Black Yeasts Isolated from many extreme environments.</title>
        <authorList>
            <person name="Coleine C."/>
            <person name="Stajich J.E."/>
            <person name="Selbmann L."/>
        </authorList>
    </citation>
    <scope>NUCLEOTIDE SEQUENCE</scope>
    <source>
        <strain evidence="3">CCFEE 5810</strain>
    </source>
</reference>
<feature type="active site" description="Proton donor/acceptor" evidence="1">
    <location>
        <position position="126"/>
    </location>
</feature>
<accession>A0AAN7W6H9</accession>
<feature type="binding site" evidence="2">
    <location>
        <position position="103"/>
    </location>
    <ligand>
        <name>substrate</name>
    </ligand>
</feature>
<protein>
    <recommendedName>
        <fullName evidence="5">Phosphoglycerate mutase</fullName>
    </recommendedName>
</protein>
<dbReference type="InterPro" id="IPR050275">
    <property type="entry name" value="PGM_Phosphatase"/>
</dbReference>
<dbReference type="InterPro" id="IPR013078">
    <property type="entry name" value="His_Pase_superF_clade-1"/>
</dbReference>
<dbReference type="SMART" id="SM00855">
    <property type="entry name" value="PGAM"/>
    <property type="match status" value="1"/>
</dbReference>
<dbReference type="GO" id="GO:0050278">
    <property type="term" value="F:sedoheptulose-bisphosphatase activity"/>
    <property type="evidence" value="ECO:0007669"/>
    <property type="project" value="TreeGrafter"/>
</dbReference>
<evidence type="ECO:0000313" key="4">
    <source>
        <dbReference type="Proteomes" id="UP001310594"/>
    </source>
</evidence>
<organism evidence="3 4">
    <name type="scientific">Elasticomyces elasticus</name>
    <dbReference type="NCBI Taxonomy" id="574655"/>
    <lineage>
        <taxon>Eukaryota</taxon>
        <taxon>Fungi</taxon>
        <taxon>Dikarya</taxon>
        <taxon>Ascomycota</taxon>
        <taxon>Pezizomycotina</taxon>
        <taxon>Dothideomycetes</taxon>
        <taxon>Dothideomycetidae</taxon>
        <taxon>Mycosphaerellales</taxon>
        <taxon>Teratosphaeriaceae</taxon>
        <taxon>Elasticomyces</taxon>
    </lineage>
</organism>
<feature type="binding site" evidence="2">
    <location>
        <begin position="126"/>
        <end position="129"/>
    </location>
    <ligand>
        <name>substrate</name>
    </ligand>
</feature>
<dbReference type="InterPro" id="IPR029033">
    <property type="entry name" value="His_PPase_superfam"/>
</dbReference>
<dbReference type="CDD" id="cd07067">
    <property type="entry name" value="HP_PGM_like"/>
    <property type="match status" value="1"/>
</dbReference>
<gene>
    <name evidence="3" type="ORF">LTR97_006562</name>
</gene>
<proteinExistence type="predicted"/>
<dbReference type="PANTHER" id="PTHR48100:SF15">
    <property type="entry name" value="SEDOHEPTULOSE 1,7-BISPHOSPHATASE"/>
    <property type="match status" value="1"/>
</dbReference>
<sequence length="257" mass="28878">MSTLVSEYSQRKAQYDFYPITDFFEAPGQVTMADKDASTPRVFIMRHGQTEWSQNGRHTSITDIPLTERGEKQVKASAEYMYGSGKLIDPAKLAKVFVSPRKRAIQTFELLSGEQGGYEVTESLAEWYYGNYEGLKPAEIRSKRKAQGLDQDRAWDIWSDGCEGGESPAQVTERIDALIKTIKEIQAPHMKDSEPKDIVLVAHGHLTRAFAKRWLGYDMSLPLSLMMEPGGVGVLSYQHQNIDEPALLLGLGFPTRE</sequence>
<comment type="caution">
    <text evidence="3">The sequence shown here is derived from an EMBL/GenBank/DDBJ whole genome shotgun (WGS) entry which is preliminary data.</text>
</comment>
<dbReference type="SUPFAM" id="SSF53254">
    <property type="entry name" value="Phosphoglycerate mutase-like"/>
    <property type="match status" value="1"/>
</dbReference>
<dbReference type="Pfam" id="PF00300">
    <property type="entry name" value="His_Phos_1"/>
    <property type="match status" value="1"/>
</dbReference>
<dbReference type="EMBL" id="JAVRQU010000009">
    <property type="protein sequence ID" value="KAK5698913.1"/>
    <property type="molecule type" value="Genomic_DNA"/>
</dbReference>
<dbReference type="Proteomes" id="UP001310594">
    <property type="component" value="Unassembled WGS sequence"/>
</dbReference>
<evidence type="ECO:0000256" key="1">
    <source>
        <dbReference type="PIRSR" id="PIRSR613078-1"/>
    </source>
</evidence>
<dbReference type="PANTHER" id="PTHR48100">
    <property type="entry name" value="BROAD-SPECIFICITY PHOSPHATASE YOR283W-RELATED"/>
    <property type="match status" value="1"/>
</dbReference>
<evidence type="ECO:0008006" key="5">
    <source>
        <dbReference type="Google" id="ProtNLM"/>
    </source>
</evidence>
<dbReference type="Gene3D" id="3.40.50.1240">
    <property type="entry name" value="Phosphoglycerate mutase-like"/>
    <property type="match status" value="1"/>
</dbReference>
<evidence type="ECO:0000256" key="2">
    <source>
        <dbReference type="PIRSR" id="PIRSR613078-2"/>
    </source>
</evidence>
<dbReference type="AlphaFoldDB" id="A0AAN7W6H9"/>
<dbReference type="GO" id="GO:0046390">
    <property type="term" value="P:ribose phosphate biosynthetic process"/>
    <property type="evidence" value="ECO:0007669"/>
    <property type="project" value="TreeGrafter"/>
</dbReference>
<feature type="active site" description="Tele-phosphohistidine intermediate" evidence="1">
    <location>
        <position position="47"/>
    </location>
</feature>
<name>A0AAN7W6H9_9PEZI</name>
<evidence type="ECO:0000313" key="3">
    <source>
        <dbReference type="EMBL" id="KAK5698913.1"/>
    </source>
</evidence>